<organism evidence="3 5">
    <name type="scientific">Cercospora beticola</name>
    <name type="common">Sugarbeet leaf spot fungus</name>
    <dbReference type="NCBI Taxonomy" id="122368"/>
    <lineage>
        <taxon>Eukaryota</taxon>
        <taxon>Fungi</taxon>
        <taxon>Dikarya</taxon>
        <taxon>Ascomycota</taxon>
        <taxon>Pezizomycotina</taxon>
        <taxon>Dothideomycetes</taxon>
        <taxon>Dothideomycetidae</taxon>
        <taxon>Mycosphaerellales</taxon>
        <taxon>Mycosphaerellaceae</taxon>
        <taxon>Cercospora</taxon>
    </lineage>
</organism>
<reference evidence="3 5" key="1">
    <citation type="submission" date="2015-10" db="EMBL/GenBank/DDBJ databases">
        <title>The cercosporin biosynthetic gene cluster was horizontally transferred to several fungal lineages and shown to be expanded in Cercospora beticola based on microsynteny with recipient genomes.</title>
        <authorList>
            <person name="De Jonge R."/>
            <person name="Ebert M.K."/>
            <person name="Suttle J.C."/>
            <person name="Jurick Ii W.M."/>
            <person name="Secor G.A."/>
            <person name="Thomma B.P."/>
            <person name="Van De Peer Y."/>
            <person name="Bolton M.D."/>
        </authorList>
    </citation>
    <scope>NUCLEOTIDE SEQUENCE [LARGE SCALE GENOMIC DNA]</scope>
    <source>
        <strain evidence="3 5">09-40</strain>
    </source>
</reference>
<keyword evidence="6" id="KW-1185">Reference proteome</keyword>
<dbReference type="AlphaFoldDB" id="A0A2G5I0H9"/>
<feature type="transmembrane region" description="Helical" evidence="2">
    <location>
        <begin position="80"/>
        <end position="107"/>
    </location>
</feature>
<feature type="transmembrane region" description="Helical" evidence="2">
    <location>
        <begin position="35"/>
        <end position="60"/>
    </location>
</feature>
<sequence length="249" mass="27561">MAPVIWGLDHKEVQWSKFKCSNMWNNEYHHRRRKFIGYQCAMILCTVSESLGTAALSDYVNSQKLVARLDPQVYIFNNDYIGAASFNVFSGILVAVIFGAAFFLDLFWPERKESRAVLLSWRICSTLALAFSSATTATLSMITLDHCGYFRGPAGVNLGYGQQLLAQYRKDGGTPLCYRENSRCVAAVVFAWLGWAAVGFSYAVMQDSIDHTKKGLGPKSTHARSQDDEMGSIELASKAGEPGGLEGRQ</sequence>
<keyword evidence="2" id="KW-0472">Membrane</keyword>
<accession>A0A2G5I0H9</accession>
<dbReference type="Proteomes" id="UP000230605">
    <property type="component" value="Chromosome 2"/>
</dbReference>
<evidence type="ECO:0000313" key="6">
    <source>
        <dbReference type="Proteomes" id="UP001302367"/>
    </source>
</evidence>
<evidence type="ECO:0000256" key="1">
    <source>
        <dbReference type="SAM" id="MobiDB-lite"/>
    </source>
</evidence>
<evidence type="ECO:0000256" key="2">
    <source>
        <dbReference type="SAM" id="Phobius"/>
    </source>
</evidence>
<gene>
    <name evidence="3" type="ORF">CB0940_06159</name>
    <name evidence="4" type="ORF">RHO25_003386</name>
</gene>
<keyword evidence="2" id="KW-1133">Transmembrane helix</keyword>
<protein>
    <recommendedName>
        <fullName evidence="7">MARVEL domain-containing protein</fullName>
    </recommendedName>
</protein>
<evidence type="ECO:0000313" key="5">
    <source>
        <dbReference type="Proteomes" id="UP000230605"/>
    </source>
</evidence>
<dbReference type="EMBL" id="CP134185">
    <property type="protein sequence ID" value="WPA98773.1"/>
    <property type="molecule type" value="Genomic_DNA"/>
</dbReference>
<proteinExistence type="predicted"/>
<evidence type="ECO:0000313" key="3">
    <source>
        <dbReference type="EMBL" id="PIA98307.1"/>
    </source>
</evidence>
<evidence type="ECO:0000313" key="4">
    <source>
        <dbReference type="EMBL" id="WPA98773.1"/>
    </source>
</evidence>
<feature type="region of interest" description="Disordered" evidence="1">
    <location>
        <begin position="214"/>
        <end position="249"/>
    </location>
</feature>
<dbReference type="Proteomes" id="UP001302367">
    <property type="component" value="Chromosome 2"/>
</dbReference>
<evidence type="ECO:0008006" key="7">
    <source>
        <dbReference type="Google" id="ProtNLM"/>
    </source>
</evidence>
<keyword evidence="2" id="KW-0812">Transmembrane</keyword>
<feature type="transmembrane region" description="Helical" evidence="2">
    <location>
        <begin position="185"/>
        <end position="205"/>
    </location>
</feature>
<dbReference type="EMBL" id="LKMD01000102">
    <property type="protein sequence ID" value="PIA98307.1"/>
    <property type="molecule type" value="Genomic_DNA"/>
</dbReference>
<name>A0A2G5I0H9_CERBT</name>
<dbReference type="OrthoDB" id="3596006at2759"/>
<reference evidence="4 6" key="2">
    <citation type="submission" date="2023-09" db="EMBL/GenBank/DDBJ databases">
        <title>Complete-Gapless Cercospora beticola genome.</title>
        <authorList>
            <person name="Wyatt N.A."/>
            <person name="Spanner R.E."/>
            <person name="Bolton M.D."/>
        </authorList>
    </citation>
    <scope>NUCLEOTIDE SEQUENCE [LARGE SCALE GENOMIC DNA]</scope>
    <source>
        <strain evidence="4">Cb09-40</strain>
    </source>
</reference>
<feature type="transmembrane region" description="Helical" evidence="2">
    <location>
        <begin position="119"/>
        <end position="142"/>
    </location>
</feature>